<sequence length="103" mass="11825">MSAGFSIAAPTVIWNDKKPQYKSVSFGHEKAENGEILLNYGDNIHTFRVGDFINIHRGGIGSNEWLQQIQEKMEAMNERIIYLEGLVQCMSHDLRNMRDNKNN</sequence>
<dbReference type="EMBL" id="MN740271">
    <property type="protein sequence ID" value="QHT97039.1"/>
    <property type="molecule type" value="Genomic_DNA"/>
</dbReference>
<dbReference type="AlphaFoldDB" id="A0A6C0IWP5"/>
<reference evidence="1" key="1">
    <citation type="journal article" date="2020" name="Nature">
        <title>Giant virus diversity and host interactions through global metagenomics.</title>
        <authorList>
            <person name="Schulz F."/>
            <person name="Roux S."/>
            <person name="Paez-Espino D."/>
            <person name="Jungbluth S."/>
            <person name="Walsh D.A."/>
            <person name="Denef V.J."/>
            <person name="McMahon K.D."/>
            <person name="Konstantinidis K.T."/>
            <person name="Eloe-Fadrosh E.A."/>
            <person name="Kyrpides N.C."/>
            <person name="Woyke T."/>
        </authorList>
    </citation>
    <scope>NUCLEOTIDE SEQUENCE</scope>
    <source>
        <strain evidence="1">GVMAG-M-3300024510-1</strain>
    </source>
</reference>
<accession>A0A6C0IWP5</accession>
<evidence type="ECO:0000313" key="1">
    <source>
        <dbReference type="EMBL" id="QHT97039.1"/>
    </source>
</evidence>
<organism evidence="1">
    <name type="scientific">viral metagenome</name>
    <dbReference type="NCBI Taxonomy" id="1070528"/>
    <lineage>
        <taxon>unclassified sequences</taxon>
        <taxon>metagenomes</taxon>
        <taxon>organismal metagenomes</taxon>
    </lineage>
</organism>
<protein>
    <submittedName>
        <fullName evidence="1">Uncharacterized protein</fullName>
    </submittedName>
</protein>
<name>A0A6C0IWP5_9ZZZZ</name>
<proteinExistence type="predicted"/>